<dbReference type="RefSeq" id="WP_066746219.1">
    <property type="nucleotide sequence ID" value="NZ_LXEN01000015.1"/>
</dbReference>
<gene>
    <name evidence="3" type="ORF">M983_0395</name>
</gene>
<dbReference type="InterPro" id="IPR054388">
    <property type="entry name" value="Tle1-like_C"/>
</dbReference>
<evidence type="ECO:0000259" key="2">
    <source>
        <dbReference type="Pfam" id="PF22137"/>
    </source>
</evidence>
<dbReference type="Pfam" id="PF09994">
    <property type="entry name" value="T6SS_Tle1-like_cat"/>
    <property type="match status" value="2"/>
</dbReference>
<reference evidence="3 4" key="1">
    <citation type="submission" date="2016-04" db="EMBL/GenBank/DDBJ databases">
        <title>ATOL: Assembling a taxonomically balanced genome-scale reconstruction of the evolutionary history of the Enterobacteriaceae.</title>
        <authorList>
            <person name="Plunkett G.III."/>
            <person name="Neeno-Eckwall E.C."/>
            <person name="Glasner J.D."/>
            <person name="Perna N.T."/>
        </authorList>
    </citation>
    <scope>NUCLEOTIDE SEQUENCE [LARGE SCALE GENOMIC DNA]</scope>
    <source>
        <strain evidence="3 4">ATCC 19692</strain>
    </source>
</reference>
<organism evidence="3 4">
    <name type="scientific">Proteus myxofaciens ATCC 19692</name>
    <dbReference type="NCBI Taxonomy" id="1354337"/>
    <lineage>
        <taxon>Bacteria</taxon>
        <taxon>Pseudomonadati</taxon>
        <taxon>Pseudomonadota</taxon>
        <taxon>Gammaproteobacteria</taxon>
        <taxon>Enterobacterales</taxon>
        <taxon>Morganellaceae</taxon>
        <taxon>Proteus</taxon>
    </lineage>
</organism>
<evidence type="ECO:0000313" key="4">
    <source>
        <dbReference type="Proteomes" id="UP000094023"/>
    </source>
</evidence>
<dbReference type="Pfam" id="PF22137">
    <property type="entry name" value="T6SS_Tle1-like_C"/>
    <property type="match status" value="1"/>
</dbReference>
<feature type="domain" description="T6SS Phospholipase effector Tle1-like catalytic" evidence="1">
    <location>
        <begin position="61"/>
        <end position="228"/>
    </location>
</feature>
<dbReference type="EMBL" id="LXEN01000015">
    <property type="protein sequence ID" value="OAT37438.1"/>
    <property type="molecule type" value="Genomic_DNA"/>
</dbReference>
<accession>A0A198GK21</accession>
<evidence type="ECO:0000259" key="1">
    <source>
        <dbReference type="Pfam" id="PF09994"/>
    </source>
</evidence>
<dbReference type="InterPro" id="IPR018712">
    <property type="entry name" value="Tle1-like_cat"/>
</dbReference>
<comment type="caution">
    <text evidence="3">The sequence shown here is derived from an EMBL/GenBank/DDBJ whole genome shotgun (WGS) entry which is preliminary data.</text>
</comment>
<dbReference type="PANTHER" id="PTHR33840">
    <property type="match status" value="1"/>
</dbReference>
<name>A0A198GK21_9GAMM</name>
<protein>
    <recommendedName>
        <fullName evidence="5">DUF2235 domain-containing protein</fullName>
    </recommendedName>
</protein>
<evidence type="ECO:0008006" key="5">
    <source>
        <dbReference type="Google" id="ProtNLM"/>
    </source>
</evidence>
<feature type="domain" description="T6SS Phospholipase effector Tle1-like catalytic" evidence="1">
    <location>
        <begin position="237"/>
        <end position="371"/>
    </location>
</feature>
<feature type="domain" description="T6SS Phospholipase effector Tle1-like C-terminal" evidence="2">
    <location>
        <begin position="414"/>
        <end position="754"/>
    </location>
</feature>
<dbReference type="PANTHER" id="PTHR33840:SF1">
    <property type="entry name" value="TLE1 PHOSPHOLIPASE DOMAIN-CONTAINING PROTEIN"/>
    <property type="match status" value="1"/>
</dbReference>
<dbReference type="AlphaFoldDB" id="A0A198GK21"/>
<dbReference type="PATRIC" id="fig|1354337.4.peg.402"/>
<proteinExistence type="predicted"/>
<keyword evidence="4" id="KW-1185">Reference proteome</keyword>
<dbReference type="Proteomes" id="UP000094023">
    <property type="component" value="Unassembled WGS sequence"/>
</dbReference>
<evidence type="ECO:0000313" key="3">
    <source>
        <dbReference type="EMBL" id="OAT37438.1"/>
    </source>
</evidence>
<dbReference type="OrthoDB" id="4378831at2"/>
<dbReference type="STRING" id="1354337.M983_0395"/>
<sequence>MPEITVDPVFAPPTFPEGGRLNLTPAQLAENYRLRNKETQAYQQTDLNNRGKCVKSLHISFFFDGTNNNRNNDKASTPRHPTNIAKLFDTTYDDKQEYFAYYMPGVGTPFPEIREYQYSSEGLKYATGGENRINWALMMLCRALLNALKITDYTDDDYAQFVNDMATNWVMNNGQNKRQTVLEKIATEKQLLAKIETIKPRVLGLKLFVYGFSRGAAEARAFIHFLSQLVDTSIDKQRPTLFGLPVSIEFLGVLDTVPSVGIVHLLPAFSGHMDWANDTQQLPDEKQFPDFVKCCCHFVAAHEQRLCFPMDSVRRPTDTKLKISHYPKNTCEVVYPGMHSDIGGGYPTNDQGKARDSEGEILSQIVLHDMYLAAFMAGAPLKVSPALENIVNDTQLVEKMEPDNFLEFKIAPHLIERFNSWRKTFGISLSTPATNDNYVPVKLTDKLEDVMKDQMGWMTAWRINRYAQERYRQQPFYPSAEEWDAETIEKNKLARKKDDSDLKKAINQWDYLKSQNLPMSTPPEGKPLFESKRDKTQLAEAAAEFKADYHKQIRTFNDNALFMVLDVIPKYTMYLLNSDDEVVEYAEMKTAGEKYRKCLFQENQEPSTDKDYRNIVLLFDDQVHDSRAWFMHFETGAREPWAGYFRYRMIYFGEQTNKALSPIAVAGQLVGIATLVGGVIYTVRQRNVLGVVGGIAGTIGVLSLEYQVVDIATGLAIPFMPEAEKLLQPTTDPSDVIASTRQLAQQNQEAESQQKLLEFLMNSGNKILTIS</sequence>